<reference evidence="1 2" key="1">
    <citation type="submission" date="2021-06" db="EMBL/GenBank/DDBJ databases">
        <authorList>
            <person name="Palmer J.M."/>
        </authorList>
    </citation>
    <scope>NUCLEOTIDE SEQUENCE [LARGE SCALE GENOMIC DNA]</scope>
    <source>
        <strain evidence="2">if_2019</strain>
        <tissue evidence="1">Muscle</tissue>
    </source>
</reference>
<organism evidence="1 2">
    <name type="scientific">Ilyodon furcidens</name>
    <name type="common">goldbreast splitfin</name>
    <dbReference type="NCBI Taxonomy" id="33524"/>
    <lineage>
        <taxon>Eukaryota</taxon>
        <taxon>Metazoa</taxon>
        <taxon>Chordata</taxon>
        <taxon>Craniata</taxon>
        <taxon>Vertebrata</taxon>
        <taxon>Euteleostomi</taxon>
        <taxon>Actinopterygii</taxon>
        <taxon>Neopterygii</taxon>
        <taxon>Teleostei</taxon>
        <taxon>Neoteleostei</taxon>
        <taxon>Acanthomorphata</taxon>
        <taxon>Ovalentaria</taxon>
        <taxon>Atherinomorphae</taxon>
        <taxon>Cyprinodontiformes</taxon>
        <taxon>Goodeidae</taxon>
        <taxon>Ilyodon</taxon>
    </lineage>
</organism>
<sequence>MKPCSFHRLGNLSLQPHDGAQNGSVVETRYSSSLCVSSGNTAVVLGSVQVSLPLWFHLHVWPRDSLTVVSENVLKPCSDDRFFRSFGSDSVSHLLMSNCF</sequence>
<keyword evidence="2" id="KW-1185">Reference proteome</keyword>
<proteinExistence type="predicted"/>
<gene>
    <name evidence="1" type="ORF">ILYODFUR_038738</name>
</gene>
<protein>
    <submittedName>
        <fullName evidence="1">Uncharacterized protein</fullName>
    </submittedName>
</protein>
<comment type="caution">
    <text evidence="1">The sequence shown here is derived from an EMBL/GenBank/DDBJ whole genome shotgun (WGS) entry which is preliminary data.</text>
</comment>
<dbReference type="EMBL" id="JAHRIQ010010076">
    <property type="protein sequence ID" value="MEQ2223646.1"/>
    <property type="molecule type" value="Genomic_DNA"/>
</dbReference>
<dbReference type="Proteomes" id="UP001482620">
    <property type="component" value="Unassembled WGS sequence"/>
</dbReference>
<evidence type="ECO:0000313" key="1">
    <source>
        <dbReference type="EMBL" id="MEQ2223646.1"/>
    </source>
</evidence>
<evidence type="ECO:0000313" key="2">
    <source>
        <dbReference type="Proteomes" id="UP001482620"/>
    </source>
</evidence>
<name>A0ABV0SU69_9TELE</name>
<accession>A0ABV0SU69</accession>